<accession>F0T964</accession>
<dbReference type="PANTHER" id="PTHR45715">
    <property type="entry name" value="ATPASE H+-TRANSPORTING V1 SUBUNIT E1A-RELATED"/>
    <property type="match status" value="1"/>
</dbReference>
<comment type="similarity">
    <text evidence="1 7">Belongs to the V-ATPase E subunit family.</text>
</comment>
<keyword evidence="5 7" id="KW-0472">Membrane</keyword>
<comment type="function">
    <text evidence="7">Component of the A-type ATP synthase that produces ATP from ADP in the presence of a proton gradient across the membrane.</text>
</comment>
<dbReference type="AlphaFoldDB" id="F0T964"/>
<evidence type="ECO:0000256" key="3">
    <source>
        <dbReference type="ARBA" id="ARBA00022781"/>
    </source>
</evidence>
<keyword evidence="4 7" id="KW-0406">Ion transport</keyword>
<dbReference type="HOGENOM" id="CLU_105846_1_0_2"/>
<evidence type="ECO:0000256" key="1">
    <source>
        <dbReference type="ARBA" id="ARBA00005901"/>
    </source>
</evidence>
<dbReference type="InterPro" id="IPR002842">
    <property type="entry name" value="ATPase_V1_Esu"/>
</dbReference>
<keyword evidence="3 7" id="KW-0375">Hydrogen ion transport</keyword>
<dbReference type="Proteomes" id="UP000007490">
    <property type="component" value="Chromosome"/>
</dbReference>
<dbReference type="EMBL" id="CP002551">
    <property type="protein sequence ID" value="ADZ08686.1"/>
    <property type="molecule type" value="Genomic_DNA"/>
</dbReference>
<reference evidence="9" key="1">
    <citation type="submission" date="2011-02" db="EMBL/GenBank/DDBJ databases">
        <title>Complete sequence of Methanobacterium sp. AL-21.</title>
        <authorList>
            <consortium name="US DOE Joint Genome Institute"/>
            <person name="Lucas S."/>
            <person name="Copeland A."/>
            <person name="Lapidus A."/>
            <person name="Cheng J.-F."/>
            <person name="Goodwin L."/>
            <person name="Pitluck S."/>
            <person name="Chertkov O."/>
            <person name="Detter J.C."/>
            <person name="Han C."/>
            <person name="Tapia R."/>
            <person name="Land M."/>
            <person name="Hauser L."/>
            <person name="Kyrpides N."/>
            <person name="Ivanova N."/>
            <person name="Mikhailova N."/>
            <person name="Pagani I."/>
            <person name="Cadillo-Quiroz H."/>
            <person name="Imachi H."/>
            <person name="Zinder S."/>
            <person name="Liu W."/>
            <person name="Woyke T."/>
        </authorList>
    </citation>
    <scope>NUCLEOTIDE SEQUENCE [LARGE SCALE GENOMIC DNA]</scope>
    <source>
        <strain evidence="9">AL-21</strain>
    </source>
</reference>
<evidence type="ECO:0000256" key="2">
    <source>
        <dbReference type="ARBA" id="ARBA00022448"/>
    </source>
</evidence>
<dbReference type="GeneID" id="10276871"/>
<evidence type="ECO:0000256" key="7">
    <source>
        <dbReference type="HAMAP-Rule" id="MF_00311"/>
    </source>
</evidence>
<protein>
    <recommendedName>
        <fullName evidence="7">A-type ATP synthase subunit E</fullName>
    </recommendedName>
</protein>
<keyword evidence="2 7" id="KW-0813">Transport</keyword>
<dbReference type="KEGG" id="mel:Metbo_0434"/>
<dbReference type="Pfam" id="PF01991">
    <property type="entry name" value="vATP-synt_E"/>
    <property type="match status" value="1"/>
</dbReference>
<dbReference type="RefSeq" id="WP_013644037.1">
    <property type="nucleotide sequence ID" value="NC_015216.1"/>
</dbReference>
<organism evidence="8 9">
    <name type="scientific">Methanobacterium lacus (strain AL-21)</name>
    <dbReference type="NCBI Taxonomy" id="877455"/>
    <lineage>
        <taxon>Archaea</taxon>
        <taxon>Methanobacteriati</taxon>
        <taxon>Methanobacteriota</taxon>
        <taxon>Methanomada group</taxon>
        <taxon>Methanobacteria</taxon>
        <taxon>Methanobacteriales</taxon>
        <taxon>Methanobacteriaceae</taxon>
        <taxon>Methanobacterium</taxon>
    </lineage>
</organism>
<dbReference type="eggNOG" id="arCOG00869">
    <property type="taxonomic scope" value="Archaea"/>
</dbReference>
<proteinExistence type="inferred from homology"/>
<dbReference type="GO" id="GO:0005524">
    <property type="term" value="F:ATP binding"/>
    <property type="evidence" value="ECO:0007669"/>
    <property type="project" value="UniProtKB-UniRule"/>
</dbReference>
<dbReference type="STRING" id="877455.Metbo_0434"/>
<dbReference type="GO" id="GO:0033178">
    <property type="term" value="C:proton-transporting two-sector ATPase complex, catalytic domain"/>
    <property type="evidence" value="ECO:0007669"/>
    <property type="project" value="InterPro"/>
</dbReference>
<dbReference type="GO" id="GO:0046961">
    <property type="term" value="F:proton-transporting ATPase activity, rotational mechanism"/>
    <property type="evidence" value="ECO:0007669"/>
    <property type="project" value="InterPro"/>
</dbReference>
<evidence type="ECO:0000256" key="6">
    <source>
        <dbReference type="ARBA" id="ARBA00023310"/>
    </source>
</evidence>
<keyword evidence="7" id="KW-1003">Cell membrane</keyword>
<reference evidence="8 9" key="2">
    <citation type="journal article" date="2014" name="Int. J. Syst. Evol. Microbiol.">
        <title>Methanobacterium paludis sp. nov. and a novel strain of Methanobacterium lacus isolated from northern peatlands.</title>
        <authorList>
            <person name="Cadillo-Quiroz H."/>
            <person name="Brauer S.L."/>
            <person name="Goodson N."/>
            <person name="Yavitt J.B."/>
            <person name="Zinder S.H."/>
        </authorList>
    </citation>
    <scope>NUCLEOTIDE SEQUENCE [LARGE SCALE GENOMIC DNA]</scope>
    <source>
        <strain evidence="8 9">AL-21</strain>
    </source>
</reference>
<dbReference type="InterPro" id="IPR038495">
    <property type="entry name" value="ATPase_E_C"/>
</dbReference>
<dbReference type="OrthoDB" id="4691at2157"/>
<dbReference type="Gene3D" id="1.20.5.620">
    <property type="entry name" value="F1F0 ATP synthase subunit B, membrane domain"/>
    <property type="match status" value="1"/>
</dbReference>
<dbReference type="GO" id="GO:0005886">
    <property type="term" value="C:plasma membrane"/>
    <property type="evidence" value="ECO:0007669"/>
    <property type="project" value="UniProtKB-SubCell"/>
</dbReference>
<evidence type="ECO:0000256" key="4">
    <source>
        <dbReference type="ARBA" id="ARBA00023065"/>
    </source>
</evidence>
<name>F0T964_METLA</name>
<sequence length="207" mass="22937">MSAGTEKIVSSIISEAQTKASSIEEEAEVESKSILEEGEKIALIEKEKILEDGKKQSTMRYQQIISEAKMNSRRMELDAREEIIEESFKKAVENLKEIASSDSTEYKESLNEIIIEAATEIGGGDLIVSVKAEDVAKIKVSISSIENEVKEKTGNETKLEIGDNINTIGGAVLKTKNGEIEVNNTIEARLLRFKKSLRSEVARILFK</sequence>
<evidence type="ECO:0000313" key="9">
    <source>
        <dbReference type="Proteomes" id="UP000007490"/>
    </source>
</evidence>
<keyword evidence="9" id="KW-1185">Reference proteome</keyword>
<dbReference type="GO" id="GO:0046933">
    <property type="term" value="F:proton-transporting ATP synthase activity, rotational mechanism"/>
    <property type="evidence" value="ECO:0007669"/>
    <property type="project" value="UniProtKB-UniRule"/>
</dbReference>
<keyword evidence="6 7" id="KW-0066">ATP synthesis</keyword>
<dbReference type="GO" id="GO:0042777">
    <property type="term" value="P:proton motive force-driven plasma membrane ATP synthesis"/>
    <property type="evidence" value="ECO:0007669"/>
    <property type="project" value="UniProtKB-UniRule"/>
</dbReference>
<evidence type="ECO:0000256" key="5">
    <source>
        <dbReference type="ARBA" id="ARBA00023136"/>
    </source>
</evidence>
<comment type="subcellular location">
    <subcellularLocation>
        <location evidence="7">Cell membrane</location>
        <topology evidence="7">Peripheral membrane protein</topology>
    </subcellularLocation>
</comment>
<dbReference type="HAMAP" id="MF_00311">
    <property type="entry name" value="ATP_synth_E_arch"/>
    <property type="match status" value="1"/>
</dbReference>
<gene>
    <name evidence="7" type="primary">atpE</name>
    <name evidence="8" type="ordered locus">Metbo_0434</name>
</gene>
<dbReference type="SUPFAM" id="SSF160527">
    <property type="entry name" value="V-type ATPase subunit E-like"/>
    <property type="match status" value="1"/>
</dbReference>
<evidence type="ECO:0000313" key="8">
    <source>
        <dbReference type="EMBL" id="ADZ08686.1"/>
    </source>
</evidence>
<comment type="subunit">
    <text evidence="7">Has multiple subunits with at least A(3), B(3), C, D, E, F, H, I and proteolipid K(x).</text>
</comment>
<dbReference type="Gene3D" id="3.30.2320.30">
    <property type="entry name" value="ATP synthase, E subunit, C-terminal"/>
    <property type="match status" value="1"/>
</dbReference>